<organism evidence="3 4">
    <name type="scientific">Streptomyces mangrovisoli</name>
    <dbReference type="NCBI Taxonomy" id="1428628"/>
    <lineage>
        <taxon>Bacteria</taxon>
        <taxon>Bacillati</taxon>
        <taxon>Actinomycetota</taxon>
        <taxon>Actinomycetes</taxon>
        <taxon>Kitasatosporales</taxon>
        <taxon>Streptomycetaceae</taxon>
        <taxon>Streptomyces</taxon>
    </lineage>
</organism>
<gene>
    <name evidence="3" type="ORF">WN71_017325</name>
</gene>
<evidence type="ECO:0000313" key="4">
    <source>
        <dbReference type="Proteomes" id="UP000034196"/>
    </source>
</evidence>
<evidence type="ECO:0000313" key="3">
    <source>
        <dbReference type="EMBL" id="OIJ66707.1"/>
    </source>
</evidence>
<dbReference type="AlphaFoldDB" id="A0A1J4NWK1"/>
<dbReference type="PANTHER" id="PTHR33570">
    <property type="entry name" value="4-CARBOXYMUCONOLACTONE DECARBOXYLASE FAMILY PROTEIN"/>
    <property type="match status" value="1"/>
</dbReference>
<evidence type="ECO:0000256" key="1">
    <source>
        <dbReference type="SAM" id="MobiDB-lite"/>
    </source>
</evidence>
<evidence type="ECO:0000259" key="2">
    <source>
        <dbReference type="Pfam" id="PF02627"/>
    </source>
</evidence>
<dbReference type="EMBL" id="LAVA02000036">
    <property type="protein sequence ID" value="OIJ66707.1"/>
    <property type="molecule type" value="Genomic_DNA"/>
</dbReference>
<dbReference type="PANTHER" id="PTHR33570:SF10">
    <property type="entry name" value="GAMMA-CARBOXYMUCONOLACTONE DECARBOXYLASE"/>
    <property type="match status" value="1"/>
</dbReference>
<dbReference type="InterPro" id="IPR029032">
    <property type="entry name" value="AhpD-like"/>
</dbReference>
<dbReference type="InterPro" id="IPR052512">
    <property type="entry name" value="4CMD/NDH-1_regulator"/>
</dbReference>
<name>A0A1J4NWK1_9ACTN</name>
<dbReference type="STRING" id="1428628.WN71_017325"/>
<dbReference type="Pfam" id="PF02627">
    <property type="entry name" value="CMD"/>
    <property type="match status" value="1"/>
</dbReference>
<keyword evidence="4" id="KW-1185">Reference proteome</keyword>
<sequence length="169" mass="17405">MTNGRNDAQSGGAAGTTREERFAHGLEVLRSVDGEAGQRVIDSLADISPELAHQIVAWGFGEIYARPGLAPRDRQLVTLGMLTALGGCEPQLEVHVNAALNVGLTPQQIVEALLHSAGYCGFPKALNATFVAKRVFGERGLLPLGEGVDAEAGGTATGESVDGEGDGGA</sequence>
<dbReference type="Gene3D" id="1.20.1290.10">
    <property type="entry name" value="AhpD-like"/>
    <property type="match status" value="1"/>
</dbReference>
<feature type="region of interest" description="Disordered" evidence="1">
    <location>
        <begin position="147"/>
        <end position="169"/>
    </location>
</feature>
<proteinExistence type="predicted"/>
<dbReference type="RefSeq" id="WP_046584494.1">
    <property type="nucleotide sequence ID" value="NZ_LAVA02000036.1"/>
</dbReference>
<dbReference type="InterPro" id="IPR003779">
    <property type="entry name" value="CMD-like"/>
</dbReference>
<dbReference type="SUPFAM" id="SSF69118">
    <property type="entry name" value="AhpD-like"/>
    <property type="match status" value="1"/>
</dbReference>
<dbReference type="Proteomes" id="UP000034196">
    <property type="component" value="Unassembled WGS sequence"/>
</dbReference>
<feature type="domain" description="Carboxymuconolactone decarboxylase-like" evidence="2">
    <location>
        <begin position="49"/>
        <end position="133"/>
    </location>
</feature>
<accession>A0A1J4NWK1</accession>
<protein>
    <submittedName>
        <fullName evidence="3">4-carboxymuconolactone decarboxylase</fullName>
    </submittedName>
</protein>
<comment type="caution">
    <text evidence="3">The sequence shown here is derived from an EMBL/GenBank/DDBJ whole genome shotgun (WGS) entry which is preliminary data.</text>
</comment>
<reference evidence="3" key="1">
    <citation type="submission" date="2016-10" db="EMBL/GenBank/DDBJ databases">
        <title>Genome sequence of Streptomyces mangrovisoli MUSC 149.</title>
        <authorList>
            <person name="Lee L.-H."/>
            <person name="Ser H.-L."/>
        </authorList>
    </citation>
    <scope>NUCLEOTIDE SEQUENCE [LARGE SCALE GENOMIC DNA]</scope>
    <source>
        <strain evidence="3">MUSC 149</strain>
    </source>
</reference>
<dbReference type="GO" id="GO:0051920">
    <property type="term" value="F:peroxiredoxin activity"/>
    <property type="evidence" value="ECO:0007669"/>
    <property type="project" value="InterPro"/>
</dbReference>